<dbReference type="GO" id="GO:0005739">
    <property type="term" value="C:mitochondrion"/>
    <property type="evidence" value="ECO:0007669"/>
    <property type="project" value="UniProtKB-ARBA"/>
</dbReference>
<name>C1E3J8_MICCC</name>
<dbReference type="PANTHER" id="PTHR13734:SF5">
    <property type="entry name" value="CCA TRNA NUCLEOTIDYLTRANSFERASE, MITOCHONDRIAL"/>
    <property type="match status" value="1"/>
</dbReference>
<dbReference type="EMBL" id="CP001325">
    <property type="protein sequence ID" value="ACO62563.1"/>
    <property type="molecule type" value="Genomic_DNA"/>
</dbReference>
<dbReference type="KEGG" id="mis:MICPUN_105419"/>
<dbReference type="GO" id="GO:0001680">
    <property type="term" value="P:tRNA 3'-terminal CCA addition"/>
    <property type="evidence" value="ECO:0007669"/>
    <property type="project" value="TreeGrafter"/>
</dbReference>
<evidence type="ECO:0000256" key="1">
    <source>
        <dbReference type="ARBA" id="ARBA00007265"/>
    </source>
</evidence>
<dbReference type="InterPro" id="IPR043519">
    <property type="entry name" value="NT_sf"/>
</dbReference>
<sequence>MSCCTAATRTAFGLLRRGSKLSLSHTGSSGSSRLPAVARRGRTSRVPAAFRNAPAFTSRGGLVSLHRRHAEVLARSSRNNPVSRAVSSVASPPSQDASVSDAEAKASGAEISRGGDGPVRPEFCDISEEEDVQKRRIVVMEPGATVVCTAEEEKIFGTLLDVVKRYELPVTLRVAGGWVRDKLLGKHSSDIDIALDTMMGEEFAAKVNEYLQEKGEETHGVGVIQSNPDQSKHLETATMRVHGQWLDLVNLRSEEYTEASRIPEMKFGSATDDAYRRDLTINSLFYNINLRCVEDFTGMGLKDLQDGVVRTPLPPRTTFLDDPLRILRSVRFASRFGFSLDDAIVHAATDAEVQEKLLSKVSRERVGKEVQGMLRGPSPGDALSLLCRFNLFDTVFATSFPETLTSRLPPTVAWGCLHSMRCLDAVLSSLANSRGDASFFTKELTCEEREWLVLAAFLAPLEGGEFQALGHPAGKKTKFIPVVHTVVKEALKWRVKDAEAVSLVLELAADMRWSLIGRDGAELPKFTRLRAGKLLRRGKEYWRLALIMGAVLEMPGVVMLGEGDELEPWAVELAKGPPSAEPLAESKGSPLHAFSATSLGEGERTKDGVLSDEADAAKVRVSAKKLSARVRDVEDAVAAMNLDGVWNMRPILDGGKVMKLTGAKGPVMKVLTERLIDWQLENPEGGEAEATAFLASVSEKIVGEYVQPPRGT</sequence>
<keyword evidence="10" id="KW-1185">Reference proteome</keyword>
<dbReference type="SUPFAM" id="SSF81301">
    <property type="entry name" value="Nucleotidyltransferase"/>
    <property type="match status" value="1"/>
</dbReference>
<evidence type="ECO:0000256" key="2">
    <source>
        <dbReference type="ARBA" id="ARBA00022679"/>
    </source>
</evidence>
<dbReference type="OMA" id="CEEREWL"/>
<evidence type="ECO:0000256" key="3">
    <source>
        <dbReference type="ARBA" id="ARBA00022741"/>
    </source>
</evidence>
<dbReference type="PANTHER" id="PTHR13734">
    <property type="entry name" value="TRNA-NUCLEOTIDYLTRANSFERASE"/>
    <property type="match status" value="1"/>
</dbReference>
<evidence type="ECO:0000259" key="7">
    <source>
        <dbReference type="Pfam" id="PF01743"/>
    </source>
</evidence>
<dbReference type="InParanoid" id="C1E3J8"/>
<protein>
    <recommendedName>
        <fullName evidence="11">Poly A polymerase head domain-containing protein</fullName>
    </recommendedName>
</protein>
<reference evidence="9 10" key="1">
    <citation type="journal article" date="2009" name="Science">
        <title>Green evolution and dynamic adaptations revealed by genomes of the marine picoeukaryotes Micromonas.</title>
        <authorList>
            <person name="Worden A.Z."/>
            <person name="Lee J.H."/>
            <person name="Mock T."/>
            <person name="Rouze P."/>
            <person name="Simmons M.P."/>
            <person name="Aerts A.L."/>
            <person name="Allen A.E."/>
            <person name="Cuvelier M.L."/>
            <person name="Derelle E."/>
            <person name="Everett M.V."/>
            <person name="Foulon E."/>
            <person name="Grimwood J."/>
            <person name="Gundlach H."/>
            <person name="Henrissat B."/>
            <person name="Napoli C."/>
            <person name="McDonald S.M."/>
            <person name="Parker M.S."/>
            <person name="Rombauts S."/>
            <person name="Salamov A."/>
            <person name="Von Dassow P."/>
            <person name="Badger J.H."/>
            <person name="Coutinho P.M."/>
            <person name="Demir E."/>
            <person name="Dubchak I."/>
            <person name="Gentemann C."/>
            <person name="Eikrem W."/>
            <person name="Gready J.E."/>
            <person name="John U."/>
            <person name="Lanier W."/>
            <person name="Lindquist E.A."/>
            <person name="Lucas S."/>
            <person name="Mayer K.F."/>
            <person name="Moreau H."/>
            <person name="Not F."/>
            <person name="Otillar R."/>
            <person name="Panaud O."/>
            <person name="Pangilinan J."/>
            <person name="Paulsen I."/>
            <person name="Piegu B."/>
            <person name="Poliakov A."/>
            <person name="Robbens S."/>
            <person name="Schmutz J."/>
            <person name="Toulza E."/>
            <person name="Wyss T."/>
            <person name="Zelensky A."/>
            <person name="Zhou K."/>
            <person name="Armbrust E.V."/>
            <person name="Bhattacharya D."/>
            <person name="Goodenough U.W."/>
            <person name="Van de Peer Y."/>
            <person name="Grigoriev I.V."/>
        </authorList>
    </citation>
    <scope>NUCLEOTIDE SEQUENCE [LARGE SCALE GENOMIC DNA]</scope>
    <source>
        <strain evidence="10">RCC299 / NOUM17</strain>
    </source>
</reference>
<keyword evidence="2 5" id="KW-0808">Transferase</keyword>
<gene>
    <name evidence="9" type="ORF">MICPUN_105419</name>
</gene>
<feature type="region of interest" description="Disordered" evidence="6">
    <location>
        <begin position="74"/>
        <end position="123"/>
    </location>
</feature>
<dbReference type="Pfam" id="PF12627">
    <property type="entry name" value="PolyA_pol_RNAbd"/>
    <property type="match status" value="1"/>
</dbReference>
<evidence type="ECO:0008006" key="11">
    <source>
        <dbReference type="Google" id="ProtNLM"/>
    </source>
</evidence>
<dbReference type="STRING" id="296587.C1E3J8"/>
<dbReference type="CDD" id="cd05398">
    <property type="entry name" value="NT_ClassII-CCAase"/>
    <property type="match status" value="1"/>
</dbReference>
<dbReference type="FunCoup" id="C1E3J8">
    <property type="interactions" value="1063"/>
</dbReference>
<evidence type="ECO:0000256" key="5">
    <source>
        <dbReference type="RuleBase" id="RU003953"/>
    </source>
</evidence>
<dbReference type="InterPro" id="IPR032828">
    <property type="entry name" value="PolyA_RNA-bd"/>
</dbReference>
<dbReference type="GO" id="GO:0052929">
    <property type="term" value="F:ATP:3'-cytidine-cytidine-tRNA adenylyltransferase activity"/>
    <property type="evidence" value="ECO:0007669"/>
    <property type="project" value="TreeGrafter"/>
</dbReference>
<dbReference type="Proteomes" id="UP000002009">
    <property type="component" value="Chromosome 4"/>
</dbReference>
<evidence type="ECO:0000259" key="8">
    <source>
        <dbReference type="Pfam" id="PF12627"/>
    </source>
</evidence>
<dbReference type="eggNOG" id="KOG2159">
    <property type="taxonomic scope" value="Eukaryota"/>
</dbReference>
<keyword evidence="4 5" id="KW-0694">RNA-binding</keyword>
<dbReference type="GO" id="GO:0052927">
    <property type="term" value="F:CC tRNA cytidylyltransferase activity"/>
    <property type="evidence" value="ECO:0007669"/>
    <property type="project" value="TreeGrafter"/>
</dbReference>
<dbReference type="GO" id="GO:0003723">
    <property type="term" value="F:RNA binding"/>
    <property type="evidence" value="ECO:0007669"/>
    <property type="project" value="UniProtKB-KW"/>
</dbReference>
<accession>C1E3J8</accession>
<dbReference type="Pfam" id="PF01743">
    <property type="entry name" value="PolyA_pol"/>
    <property type="match status" value="1"/>
</dbReference>
<dbReference type="SUPFAM" id="SSF81891">
    <property type="entry name" value="Poly A polymerase C-terminal region-like"/>
    <property type="match status" value="1"/>
</dbReference>
<evidence type="ECO:0000256" key="4">
    <source>
        <dbReference type="ARBA" id="ARBA00022884"/>
    </source>
</evidence>
<organism evidence="9 10">
    <name type="scientific">Micromonas commoda (strain RCC299 / NOUM17 / CCMP2709)</name>
    <name type="common">Picoplanktonic green alga</name>
    <dbReference type="NCBI Taxonomy" id="296587"/>
    <lineage>
        <taxon>Eukaryota</taxon>
        <taxon>Viridiplantae</taxon>
        <taxon>Chlorophyta</taxon>
        <taxon>Mamiellophyceae</taxon>
        <taxon>Mamiellales</taxon>
        <taxon>Mamiellaceae</taxon>
        <taxon>Micromonas</taxon>
    </lineage>
</organism>
<comment type="similarity">
    <text evidence="1 5">Belongs to the tRNA nucleotidyltransferase/poly(A) polymerase family.</text>
</comment>
<evidence type="ECO:0000256" key="6">
    <source>
        <dbReference type="SAM" id="MobiDB-lite"/>
    </source>
</evidence>
<feature type="domain" description="tRNA nucleotidyltransferase/poly(A) polymerase RNA and SrmB- binding" evidence="8">
    <location>
        <begin position="356"/>
        <end position="396"/>
    </location>
</feature>
<feature type="compositionally biased region" description="Low complexity" evidence="6">
    <location>
        <begin position="21"/>
        <end position="34"/>
    </location>
</feature>
<dbReference type="OrthoDB" id="445712at2759"/>
<dbReference type="FunFam" id="3.30.460.10:FF:000019">
    <property type="entry name" value="tRNA nucleotidyltransferase cca2"/>
    <property type="match status" value="1"/>
</dbReference>
<dbReference type="InterPro" id="IPR002646">
    <property type="entry name" value="PolA_pol_head_dom"/>
</dbReference>
<evidence type="ECO:0000313" key="10">
    <source>
        <dbReference type="Proteomes" id="UP000002009"/>
    </source>
</evidence>
<feature type="region of interest" description="Disordered" evidence="6">
    <location>
        <begin position="21"/>
        <end position="40"/>
    </location>
</feature>
<feature type="compositionally biased region" description="Low complexity" evidence="6">
    <location>
        <begin position="74"/>
        <end position="101"/>
    </location>
</feature>
<dbReference type="GO" id="GO:0000166">
    <property type="term" value="F:nucleotide binding"/>
    <property type="evidence" value="ECO:0007669"/>
    <property type="project" value="UniProtKB-KW"/>
</dbReference>
<proteinExistence type="inferred from homology"/>
<dbReference type="Gene3D" id="3.30.460.10">
    <property type="entry name" value="Beta Polymerase, domain 2"/>
    <property type="match status" value="1"/>
</dbReference>
<evidence type="ECO:0000313" key="9">
    <source>
        <dbReference type="EMBL" id="ACO62563.1"/>
    </source>
</evidence>
<dbReference type="GeneID" id="8242591"/>
<dbReference type="Gene3D" id="1.10.3090.10">
    <property type="entry name" value="cca-adding enzyme, domain 2"/>
    <property type="match status" value="1"/>
</dbReference>
<dbReference type="AlphaFoldDB" id="C1E3J8"/>
<dbReference type="RefSeq" id="XP_002501305.1">
    <property type="nucleotide sequence ID" value="XM_002501259.1"/>
</dbReference>
<feature type="domain" description="Poly A polymerase head" evidence="7">
    <location>
        <begin position="172"/>
        <end position="310"/>
    </location>
</feature>
<keyword evidence="3" id="KW-0547">Nucleotide-binding</keyword>